<keyword evidence="3 7" id="KW-0812">Transmembrane</keyword>
<dbReference type="Pfam" id="PF04515">
    <property type="entry name" value="Choline_transpo"/>
    <property type="match status" value="1"/>
</dbReference>
<evidence type="ECO:0000256" key="6">
    <source>
        <dbReference type="ARBA" id="ARBA00023180"/>
    </source>
</evidence>
<feature type="transmembrane region" description="Helical" evidence="7">
    <location>
        <begin position="70"/>
        <end position="91"/>
    </location>
</feature>
<feature type="transmembrane region" description="Helical" evidence="7">
    <location>
        <begin position="670"/>
        <end position="699"/>
    </location>
</feature>
<comment type="similarity">
    <text evidence="2 7">Belongs to the CTL (choline transporter-like) family.</text>
</comment>
<dbReference type="AlphaFoldDB" id="A0AA88KI55"/>
<proteinExistence type="inferred from homology"/>
<gene>
    <name evidence="9" type="ORF">C9374_005054</name>
</gene>
<evidence type="ECO:0000256" key="8">
    <source>
        <dbReference type="SAM" id="MobiDB-lite"/>
    </source>
</evidence>
<feature type="transmembrane region" description="Helical" evidence="7">
    <location>
        <begin position="476"/>
        <end position="508"/>
    </location>
</feature>
<evidence type="ECO:0000256" key="2">
    <source>
        <dbReference type="ARBA" id="ARBA00007168"/>
    </source>
</evidence>
<comment type="caution">
    <text evidence="9">The sequence shown here is derived from an EMBL/GenBank/DDBJ whole genome shotgun (WGS) entry which is preliminary data.</text>
</comment>
<dbReference type="GO" id="GO:0005886">
    <property type="term" value="C:plasma membrane"/>
    <property type="evidence" value="ECO:0007669"/>
    <property type="project" value="UniProtKB-SubCell"/>
</dbReference>
<evidence type="ECO:0000256" key="4">
    <source>
        <dbReference type="ARBA" id="ARBA00022989"/>
    </source>
</evidence>
<feature type="transmembrane region" description="Helical" evidence="7">
    <location>
        <begin position="428"/>
        <end position="456"/>
    </location>
</feature>
<feature type="transmembrane region" description="Helical" evidence="7">
    <location>
        <begin position="629"/>
        <end position="650"/>
    </location>
</feature>
<sequence>MPSCPSCFGSRSSSDDDEPKEGESFSKLSYNSDDDREPEDPKFKPNFNDEVKYNPQITRVKKKGRWPTDIPCLILFVAYCFGMLAVAIIAWKFGTPSKLYYGTDYMGRTCGQDNRNATANMLKIPFDEDCINSQKLINNKQTNTTALQLCEEKVKKYKVDFTDQSRLWFMEVLDPFYYGGMCVSYCPGLLSSGDSLISKLNRTATCPPELESATVAVSGYSVPFLTYCSGKRVDHSESFPVNDVSRALSTQLSYFDVVNRCIPTITTSGNLTLNEIISKISSVTLAGNYSSIVDDASQVVSTFWDDVTRGWKVLVAALLIAIILGFATLLFIRIFAGVITYLTILVCVLSFLGLGAFMTWYGYSQVQVMQLKQLSTTVPNVILWSGVAVMAIGLLLAIASAIFIMRIRRAIGIIQESSKSLMYMPQVLLLPVVFAVIIGLFAAYWCVVSIFLYSAGDPVIKGGAVQYVLSTWMRGILAYHIFGGLWILAFIQAMEFLVLSGSVASWYWRREKRFVLGMPVVRSFVRTIVFHTGTAAFGSLIVAIVQAIRLLFEKIQRELETASNNNRIVKGCGWYVRVVLWIIEKVIKFFNRQAYVQTSMYGTGFLTSAKNAFLLMLRNPIQMAITQSLSTAILLLSRLAISCLTCLFTYGIAAKTTFLNTDNKEIQNPIFLAAIAFIIGFAVSSLFCIIIQCAIDTVLQCFLIELEMRKADPSIPRFCTKSLNRYIEENIKLEKLSNFICPLCCCLTCLCCTGHSEASKGVAPPVASNNVEMPSAPPMNV</sequence>
<dbReference type="PANTHER" id="PTHR12385">
    <property type="entry name" value="CHOLINE TRANSPORTER-LIKE (SLC FAMILY 44)"/>
    <property type="match status" value="1"/>
</dbReference>
<dbReference type="RefSeq" id="XP_044548153.1">
    <property type="nucleotide sequence ID" value="XM_044694762.1"/>
</dbReference>
<feature type="compositionally biased region" description="Basic and acidic residues" evidence="8">
    <location>
        <begin position="39"/>
        <end position="48"/>
    </location>
</feature>
<evidence type="ECO:0000256" key="5">
    <source>
        <dbReference type="ARBA" id="ARBA00023136"/>
    </source>
</evidence>
<feature type="transmembrane region" description="Helical" evidence="7">
    <location>
        <begin position="528"/>
        <end position="552"/>
    </location>
</feature>
<evidence type="ECO:0000313" key="10">
    <source>
        <dbReference type="Proteomes" id="UP000816034"/>
    </source>
</evidence>
<feature type="transmembrane region" description="Helical" evidence="7">
    <location>
        <begin position="339"/>
        <end position="361"/>
    </location>
</feature>
<protein>
    <recommendedName>
        <fullName evidence="7">Choline transporter-like protein</fullName>
    </recommendedName>
</protein>
<dbReference type="Proteomes" id="UP000816034">
    <property type="component" value="Unassembled WGS sequence"/>
</dbReference>
<evidence type="ECO:0000256" key="3">
    <source>
        <dbReference type="ARBA" id="ARBA00022692"/>
    </source>
</evidence>
<name>A0AA88KI55_NAELO</name>
<dbReference type="GO" id="GO:0022857">
    <property type="term" value="F:transmembrane transporter activity"/>
    <property type="evidence" value="ECO:0007669"/>
    <property type="project" value="UniProtKB-UniRule"/>
</dbReference>
<comment type="subcellular location">
    <subcellularLocation>
        <location evidence="7">Cell membrane</location>
        <topology evidence="7">Multi-pass membrane protein</topology>
    </subcellularLocation>
    <subcellularLocation>
        <location evidence="1">Membrane</location>
        <topology evidence="1">Multi-pass membrane protein</topology>
    </subcellularLocation>
</comment>
<reference evidence="9 10" key="1">
    <citation type="journal article" date="2018" name="BMC Genomics">
        <title>The genome of Naegleria lovaniensis, the basis for a comparative approach to unravel pathogenicity factors of the human pathogenic amoeba N. fowleri.</title>
        <authorList>
            <person name="Liechti N."/>
            <person name="Schurch N."/>
            <person name="Bruggmann R."/>
            <person name="Wittwer M."/>
        </authorList>
    </citation>
    <scope>NUCLEOTIDE SEQUENCE [LARGE SCALE GENOMIC DNA]</scope>
    <source>
        <strain evidence="9 10">ATCC 30569</strain>
    </source>
</reference>
<evidence type="ECO:0000256" key="7">
    <source>
        <dbReference type="RuleBase" id="RU368066"/>
    </source>
</evidence>
<comment type="function">
    <text evidence="7">Choline transporter.</text>
</comment>
<accession>A0AA88KI55</accession>
<dbReference type="PANTHER" id="PTHR12385:SF14">
    <property type="entry name" value="CHOLINE TRANSPORTER-LIKE 2"/>
    <property type="match status" value="1"/>
</dbReference>
<keyword evidence="4 7" id="KW-1133">Transmembrane helix</keyword>
<evidence type="ECO:0000256" key="1">
    <source>
        <dbReference type="ARBA" id="ARBA00004141"/>
    </source>
</evidence>
<keyword evidence="6" id="KW-0325">Glycoprotein</keyword>
<feature type="region of interest" description="Disordered" evidence="8">
    <location>
        <begin position="1"/>
        <end position="48"/>
    </location>
</feature>
<dbReference type="EMBL" id="PYSW02000023">
    <property type="protein sequence ID" value="KAG2382474.1"/>
    <property type="molecule type" value="Genomic_DNA"/>
</dbReference>
<keyword evidence="5 7" id="KW-0472">Membrane</keyword>
<feature type="transmembrane region" description="Helical" evidence="7">
    <location>
        <begin position="381"/>
        <end position="407"/>
    </location>
</feature>
<feature type="transmembrane region" description="Helical" evidence="7">
    <location>
        <begin position="311"/>
        <end position="332"/>
    </location>
</feature>
<dbReference type="GeneID" id="68097509"/>
<dbReference type="InterPro" id="IPR007603">
    <property type="entry name" value="Choline_transptr-like"/>
</dbReference>
<organism evidence="9 10">
    <name type="scientific">Naegleria lovaniensis</name>
    <name type="common">Amoeba</name>
    <dbReference type="NCBI Taxonomy" id="51637"/>
    <lineage>
        <taxon>Eukaryota</taxon>
        <taxon>Discoba</taxon>
        <taxon>Heterolobosea</taxon>
        <taxon>Tetramitia</taxon>
        <taxon>Eutetramitia</taxon>
        <taxon>Vahlkampfiidae</taxon>
        <taxon>Naegleria</taxon>
    </lineage>
</organism>
<evidence type="ECO:0000313" key="9">
    <source>
        <dbReference type="EMBL" id="KAG2382474.1"/>
    </source>
</evidence>
<keyword evidence="10" id="KW-1185">Reference proteome</keyword>